<accession>A0AAV4TPB1</accession>
<sequence>MDIFYAEGNWGTLKKVEGSTRRTWQGYFLTVSHQQTSIPRKLETRVHSFLISNGISPSLTFEYLGISGISRSFIHVWLFTGVIECPHVFPSLSQTSYFTWLLQSVRCFPCIGFAVARNANSMLKINETFT</sequence>
<dbReference type="EMBL" id="BPLR01011444">
    <property type="protein sequence ID" value="GIY46587.1"/>
    <property type="molecule type" value="Genomic_DNA"/>
</dbReference>
<gene>
    <name evidence="1" type="ORF">CEXT_648361</name>
</gene>
<dbReference type="Proteomes" id="UP001054945">
    <property type="component" value="Unassembled WGS sequence"/>
</dbReference>
<evidence type="ECO:0000313" key="1">
    <source>
        <dbReference type="EMBL" id="GIY46587.1"/>
    </source>
</evidence>
<organism evidence="1 2">
    <name type="scientific">Caerostris extrusa</name>
    <name type="common">Bark spider</name>
    <name type="synonym">Caerostris bankana</name>
    <dbReference type="NCBI Taxonomy" id="172846"/>
    <lineage>
        <taxon>Eukaryota</taxon>
        <taxon>Metazoa</taxon>
        <taxon>Ecdysozoa</taxon>
        <taxon>Arthropoda</taxon>
        <taxon>Chelicerata</taxon>
        <taxon>Arachnida</taxon>
        <taxon>Araneae</taxon>
        <taxon>Araneomorphae</taxon>
        <taxon>Entelegynae</taxon>
        <taxon>Araneoidea</taxon>
        <taxon>Araneidae</taxon>
        <taxon>Caerostris</taxon>
    </lineage>
</organism>
<evidence type="ECO:0000313" key="2">
    <source>
        <dbReference type="Proteomes" id="UP001054945"/>
    </source>
</evidence>
<dbReference type="AlphaFoldDB" id="A0AAV4TPB1"/>
<name>A0AAV4TPB1_CAEEX</name>
<keyword evidence="2" id="KW-1185">Reference proteome</keyword>
<comment type="caution">
    <text evidence="1">The sequence shown here is derived from an EMBL/GenBank/DDBJ whole genome shotgun (WGS) entry which is preliminary data.</text>
</comment>
<protein>
    <submittedName>
        <fullName evidence="1">Uncharacterized protein</fullName>
    </submittedName>
</protein>
<reference evidence="1 2" key="1">
    <citation type="submission" date="2021-06" db="EMBL/GenBank/DDBJ databases">
        <title>Caerostris extrusa draft genome.</title>
        <authorList>
            <person name="Kono N."/>
            <person name="Arakawa K."/>
        </authorList>
    </citation>
    <scope>NUCLEOTIDE SEQUENCE [LARGE SCALE GENOMIC DNA]</scope>
</reference>
<proteinExistence type="predicted"/>